<proteinExistence type="predicted"/>
<sequence length="248" mass="26271">MATSGSPEFDKLKKHLETTPSVKREVEFAFSALLTAANPSDRGLRFLFGNGAEWIIASAAWSAGVLVAPAGHNANGFDLGDLLDSARSLWSVKASASKTSSQVRLINFMGDGANAAWDEPTLFVGPYVDGAVLLDPTKDKTLAGKARKGSDALVLAGGVVKQYAKEHPENHVAFDVEVNSGAGGNDPYKFVKSILDPSHFPVLSKPFVASEPVKSTTKVDEIKSLADLKERGVLTEDQFQAALAGLLT</sequence>
<gene>
    <name evidence="1" type="ORF">SAMN04487849_101330</name>
</gene>
<dbReference type="RefSeq" id="WP_073115789.1">
    <property type="nucleotide sequence ID" value="NZ_CABIZL010000001.1"/>
</dbReference>
<dbReference type="EMBL" id="FRCE01000001">
    <property type="protein sequence ID" value="SHL33720.1"/>
    <property type="molecule type" value="Genomic_DNA"/>
</dbReference>
<organism evidence="1 2">
    <name type="scientific">Micrococcus luteus</name>
    <name type="common">Micrococcus lysodeikticus</name>
    <dbReference type="NCBI Taxonomy" id="1270"/>
    <lineage>
        <taxon>Bacteria</taxon>
        <taxon>Bacillati</taxon>
        <taxon>Actinomycetota</taxon>
        <taxon>Actinomycetes</taxon>
        <taxon>Micrococcales</taxon>
        <taxon>Micrococcaceae</taxon>
        <taxon>Micrococcus</taxon>
    </lineage>
</organism>
<name>A0ABD7M5C8_MICLU</name>
<dbReference type="AlphaFoldDB" id="A0ABD7M5C8"/>
<protein>
    <recommendedName>
        <fullName evidence="3">SHOCT domain-containing protein</fullName>
    </recommendedName>
</protein>
<reference evidence="1 2" key="1">
    <citation type="submission" date="2016-11" db="EMBL/GenBank/DDBJ databases">
        <authorList>
            <person name="Varghese N."/>
            <person name="Submissions S."/>
        </authorList>
    </citation>
    <scope>NUCLEOTIDE SEQUENCE [LARGE SCALE GENOMIC DNA]</scope>
    <source>
        <strain evidence="1 2">VTM4R57</strain>
    </source>
</reference>
<dbReference type="Proteomes" id="UP000184253">
    <property type="component" value="Unassembled WGS sequence"/>
</dbReference>
<accession>A0ABD7M5C8</accession>
<comment type="caution">
    <text evidence="1">The sequence shown here is derived from an EMBL/GenBank/DDBJ whole genome shotgun (WGS) entry which is preliminary data.</text>
</comment>
<evidence type="ECO:0000313" key="2">
    <source>
        <dbReference type="Proteomes" id="UP000184253"/>
    </source>
</evidence>
<evidence type="ECO:0008006" key="3">
    <source>
        <dbReference type="Google" id="ProtNLM"/>
    </source>
</evidence>
<evidence type="ECO:0000313" key="1">
    <source>
        <dbReference type="EMBL" id="SHL33720.1"/>
    </source>
</evidence>